<reference evidence="1 2" key="1">
    <citation type="submission" date="2019-03" db="EMBL/GenBank/DDBJ databases">
        <title>Draft Genome Sequence of Desulfosporosinus fructosivorans Strain 63.6F, Isolated from Marine Sediment in the Baltic Sea.</title>
        <authorList>
            <person name="Hausmann B."/>
            <person name="Vandieken V."/>
            <person name="Pjevac P."/>
            <person name="Schreck K."/>
            <person name="Herbold C.W."/>
            <person name="Loy A."/>
        </authorList>
    </citation>
    <scope>NUCLEOTIDE SEQUENCE [LARGE SCALE GENOMIC DNA]</scope>
    <source>
        <strain evidence="1 2">63.6F</strain>
    </source>
</reference>
<gene>
    <name evidence="1" type="ORF">E4K67_21455</name>
</gene>
<protein>
    <submittedName>
        <fullName evidence="1">Uncharacterized protein</fullName>
    </submittedName>
</protein>
<accession>A0A4Z0QZ71</accession>
<dbReference type="Proteomes" id="UP000298460">
    <property type="component" value="Unassembled WGS sequence"/>
</dbReference>
<keyword evidence="2" id="KW-1185">Reference proteome</keyword>
<evidence type="ECO:0000313" key="1">
    <source>
        <dbReference type="EMBL" id="TGE36101.1"/>
    </source>
</evidence>
<dbReference type="AlphaFoldDB" id="A0A4Z0QZ71"/>
<sequence>MDQQQLMDMLTKILESQNELGKNQEALNKKLDKIELLIENDLSKKINALTDVREGQKELSELAIAVRKISKHLN</sequence>
<organism evidence="1 2">
    <name type="scientific">Desulfosporosinus fructosivorans</name>
    <dbReference type="NCBI Taxonomy" id="2018669"/>
    <lineage>
        <taxon>Bacteria</taxon>
        <taxon>Bacillati</taxon>
        <taxon>Bacillota</taxon>
        <taxon>Clostridia</taxon>
        <taxon>Eubacteriales</taxon>
        <taxon>Desulfitobacteriaceae</taxon>
        <taxon>Desulfosporosinus</taxon>
    </lineage>
</organism>
<comment type="caution">
    <text evidence="1">The sequence shown here is derived from an EMBL/GenBank/DDBJ whole genome shotgun (WGS) entry which is preliminary data.</text>
</comment>
<name>A0A4Z0QZ71_9FIRM</name>
<dbReference type="EMBL" id="SPQQ01000009">
    <property type="protein sequence ID" value="TGE36101.1"/>
    <property type="molecule type" value="Genomic_DNA"/>
</dbReference>
<dbReference type="RefSeq" id="WP_135550467.1">
    <property type="nucleotide sequence ID" value="NZ_SPQQ01000009.1"/>
</dbReference>
<evidence type="ECO:0000313" key="2">
    <source>
        <dbReference type="Proteomes" id="UP000298460"/>
    </source>
</evidence>
<proteinExistence type="predicted"/>